<evidence type="ECO:0000313" key="6">
    <source>
        <dbReference type="EMBL" id="AWI05706.1"/>
    </source>
</evidence>
<dbReference type="InterPro" id="IPR052023">
    <property type="entry name" value="Histidine_kinase_KdpD"/>
</dbReference>
<evidence type="ECO:0000259" key="4">
    <source>
        <dbReference type="Pfam" id="PF00582"/>
    </source>
</evidence>
<dbReference type="GO" id="GO:0005886">
    <property type="term" value="C:plasma membrane"/>
    <property type="evidence" value="ECO:0007669"/>
    <property type="project" value="TreeGrafter"/>
</dbReference>
<keyword evidence="2 6" id="KW-0418">Kinase</keyword>
<evidence type="ECO:0000256" key="2">
    <source>
        <dbReference type="ARBA" id="ARBA00022777"/>
    </source>
</evidence>
<dbReference type="Proteomes" id="UP000244910">
    <property type="component" value="Chromosome"/>
</dbReference>
<keyword evidence="3" id="KW-0902">Two-component regulatory system</keyword>
<dbReference type="GO" id="GO:0000155">
    <property type="term" value="F:phosphorelay sensor kinase activity"/>
    <property type="evidence" value="ECO:0007669"/>
    <property type="project" value="InterPro"/>
</dbReference>
<dbReference type="EMBL" id="CP020953">
    <property type="protein sequence ID" value="AWI05706.1"/>
    <property type="molecule type" value="Genomic_DNA"/>
</dbReference>
<protein>
    <submittedName>
        <fullName evidence="6">Histidine kinase</fullName>
    </submittedName>
</protein>
<dbReference type="InterPro" id="IPR014729">
    <property type="entry name" value="Rossmann-like_a/b/a_fold"/>
</dbReference>
<dbReference type="PANTHER" id="PTHR45569:SF1">
    <property type="entry name" value="SENSOR PROTEIN KDPD"/>
    <property type="match status" value="1"/>
</dbReference>
<dbReference type="Pfam" id="PF00582">
    <property type="entry name" value="Usp"/>
    <property type="match status" value="1"/>
</dbReference>
<accession>A0A2U8DSF5</accession>
<dbReference type="OrthoDB" id="9806130at2"/>
<dbReference type="FunFam" id="3.40.50.300:FF:000483">
    <property type="entry name" value="Sensor histidine kinase KdpD"/>
    <property type="match status" value="1"/>
</dbReference>
<sequence>MKNDYKRTTPEEALKKLTEEGRGSLKIYIGYAPGVGKTYAMLNDANGRLNKGEKIIIGYLESHQRKETESQIGNLEAVPRKSLEYNNVAMEEMDTEAIIGTKPDTVLIDELAHTNVPGSKNKKRYEDVEDILSQGINVVSTLNIQHLESLNDVIRQITGITVRETIPDKIIEKADEVVVIDIAPAALQSRLKEGYVYKNDNIARALKNFFRLGNLNALREIALRQTAEEVDEDLEEYRKEHGIKEHWHVIERVMVCISPSPTSKKLIRRGARIAKRFKCEWIVVNINSKRIFAPKITEKDAATLEGHFKLARQLGAEVVNLTGKSISKELAQFATEKYITQIIIGHSTRTKIETLLRGSTVTRLLKHTRDIEVHVIPNDLI</sequence>
<dbReference type="PANTHER" id="PTHR45569">
    <property type="entry name" value="SENSOR PROTEIN KDPD"/>
    <property type="match status" value="1"/>
</dbReference>
<dbReference type="InterPro" id="IPR006016">
    <property type="entry name" value="UspA"/>
</dbReference>
<evidence type="ECO:0000259" key="5">
    <source>
        <dbReference type="Pfam" id="PF02702"/>
    </source>
</evidence>
<dbReference type="Gene3D" id="3.40.50.620">
    <property type="entry name" value="HUPs"/>
    <property type="match status" value="1"/>
</dbReference>
<dbReference type="InterPro" id="IPR027417">
    <property type="entry name" value="P-loop_NTPase"/>
</dbReference>
<dbReference type="RefSeq" id="WP_032076850.1">
    <property type="nucleotide sequence ID" value="NZ_CP020953.1"/>
</dbReference>
<dbReference type="Pfam" id="PF02702">
    <property type="entry name" value="KdpD"/>
    <property type="match status" value="1"/>
</dbReference>
<name>A0A2U8DSF5_9CLOT</name>
<dbReference type="AlphaFoldDB" id="A0A2U8DSF5"/>
<dbReference type="GO" id="GO:0005737">
    <property type="term" value="C:cytoplasm"/>
    <property type="evidence" value="ECO:0007669"/>
    <property type="project" value="UniProtKB-ARBA"/>
</dbReference>
<gene>
    <name evidence="6" type="ORF">B9W14_14745</name>
</gene>
<dbReference type="Gene3D" id="3.40.50.300">
    <property type="entry name" value="P-loop containing nucleotide triphosphate hydrolases"/>
    <property type="match status" value="1"/>
</dbReference>
<dbReference type="KEGG" id="cdrk:B9W14_14745"/>
<evidence type="ECO:0000313" key="7">
    <source>
        <dbReference type="Proteomes" id="UP000244910"/>
    </source>
</evidence>
<reference evidence="7" key="1">
    <citation type="submission" date="2017-04" db="EMBL/GenBank/DDBJ databases">
        <authorList>
            <person name="Song Y."/>
            <person name="Cho B.-K."/>
        </authorList>
    </citation>
    <scope>NUCLEOTIDE SEQUENCE [LARGE SCALE GENOMIC DNA]</scope>
    <source>
        <strain evidence="7">SL1</strain>
    </source>
</reference>
<feature type="domain" description="UspA" evidence="4">
    <location>
        <begin position="251"/>
        <end position="368"/>
    </location>
</feature>
<keyword evidence="1" id="KW-0808">Transferase</keyword>
<proteinExistence type="predicted"/>
<dbReference type="CDD" id="cd01987">
    <property type="entry name" value="USP_KdpD-like"/>
    <property type="match status" value="1"/>
</dbReference>
<keyword evidence="7" id="KW-1185">Reference proteome</keyword>
<evidence type="ECO:0000256" key="1">
    <source>
        <dbReference type="ARBA" id="ARBA00022679"/>
    </source>
</evidence>
<dbReference type="InterPro" id="IPR003852">
    <property type="entry name" value="Sig_transdc_His_kinase_KdpD_N"/>
</dbReference>
<organism evidence="6 7">
    <name type="scientific">Clostridium drakei</name>
    <dbReference type="NCBI Taxonomy" id="332101"/>
    <lineage>
        <taxon>Bacteria</taxon>
        <taxon>Bacillati</taxon>
        <taxon>Bacillota</taxon>
        <taxon>Clostridia</taxon>
        <taxon>Eubacteriales</taxon>
        <taxon>Clostridiaceae</taxon>
        <taxon>Clostridium</taxon>
    </lineage>
</organism>
<evidence type="ECO:0000256" key="3">
    <source>
        <dbReference type="ARBA" id="ARBA00023012"/>
    </source>
</evidence>
<dbReference type="SUPFAM" id="SSF52402">
    <property type="entry name" value="Adenine nucleotide alpha hydrolases-like"/>
    <property type="match status" value="1"/>
</dbReference>
<feature type="domain" description="Signal transduction histidine kinase osmosensitive K+ channel sensor N-terminal" evidence="5">
    <location>
        <begin position="22"/>
        <end position="230"/>
    </location>
</feature>